<evidence type="ECO:0000256" key="3">
    <source>
        <dbReference type="ARBA" id="ARBA00022737"/>
    </source>
</evidence>
<dbReference type="EMBL" id="BSDQ01000001">
    <property type="protein sequence ID" value="GLI30961.1"/>
    <property type="molecule type" value="Genomic_DNA"/>
</dbReference>
<dbReference type="InterPro" id="IPR051159">
    <property type="entry name" value="Hexapeptide_acetyltransf"/>
</dbReference>
<sequence length="233" mass="24958">MGPAGRHRAGRPVGRTTDAVPTGPSAEVRSAVVVPYSGLMKSFEIDENDPRTPLERMLAGDWYRADDPEIQAAFRHALEESDRFGREYPADPDGAQEILRELLGTFGEGAHVRAPLQVDYGSRLHIGEGTFVNFGLTALDVVDIRIGRSCQLGPNIQLLTPIHPLEPGPRRDGWEAAEPITIGDNVWIGGGAIIMPGVTIGEDSVIGAGSVVTRDIPARSLAVGSPAKVIREL</sequence>
<dbReference type="SUPFAM" id="SSF51161">
    <property type="entry name" value="Trimeric LpxA-like enzymes"/>
    <property type="match status" value="1"/>
</dbReference>
<dbReference type="SMART" id="SM01266">
    <property type="entry name" value="Mac"/>
    <property type="match status" value="1"/>
</dbReference>
<evidence type="ECO:0000256" key="1">
    <source>
        <dbReference type="ARBA" id="ARBA00007274"/>
    </source>
</evidence>
<dbReference type="CDD" id="cd03357">
    <property type="entry name" value="LbH_MAT_GAT"/>
    <property type="match status" value="1"/>
</dbReference>
<evidence type="ECO:0000313" key="7">
    <source>
        <dbReference type="Proteomes" id="UP001144451"/>
    </source>
</evidence>
<keyword evidence="2" id="KW-0808">Transferase</keyword>
<dbReference type="InterPro" id="IPR011004">
    <property type="entry name" value="Trimer_LpxA-like_sf"/>
</dbReference>
<feature type="region of interest" description="Disordered" evidence="4">
    <location>
        <begin position="1"/>
        <end position="25"/>
    </location>
</feature>
<dbReference type="InterPro" id="IPR024688">
    <property type="entry name" value="Mac_dom"/>
</dbReference>
<dbReference type="InterPro" id="IPR018357">
    <property type="entry name" value="Hexapep_transf_CS"/>
</dbReference>
<feature type="domain" description="Maltose/galactoside acetyltransferase" evidence="5">
    <location>
        <begin position="54"/>
        <end position="108"/>
    </location>
</feature>
<keyword evidence="3" id="KW-0677">Repeat</keyword>
<evidence type="ECO:0000256" key="2">
    <source>
        <dbReference type="ARBA" id="ARBA00022679"/>
    </source>
</evidence>
<accession>A0ABQ5RIF0</accession>
<evidence type="ECO:0000313" key="6">
    <source>
        <dbReference type="EMBL" id="GLI30961.1"/>
    </source>
</evidence>
<comment type="similarity">
    <text evidence="1">Belongs to the transferase hexapeptide repeat family.</text>
</comment>
<proteinExistence type="inferred from homology"/>
<reference evidence="6" key="1">
    <citation type="submission" date="2022-12" db="EMBL/GenBank/DDBJ databases">
        <title>Reference genome sequencing for broad-spectrum identification of bacterial and archaeal isolates by mass spectrometry.</title>
        <authorList>
            <person name="Sekiguchi Y."/>
            <person name="Tourlousse D.M."/>
        </authorList>
    </citation>
    <scope>NUCLEOTIDE SEQUENCE</scope>
    <source>
        <strain evidence="6">5-2</strain>
    </source>
</reference>
<dbReference type="PROSITE" id="PS00101">
    <property type="entry name" value="HEXAPEP_TRANSFERASES"/>
    <property type="match status" value="1"/>
</dbReference>
<comment type="caution">
    <text evidence="6">The sequence shown here is derived from an EMBL/GenBank/DDBJ whole genome shotgun (WGS) entry which is preliminary data.</text>
</comment>
<dbReference type="PANTHER" id="PTHR23416">
    <property type="entry name" value="SIALIC ACID SYNTHASE-RELATED"/>
    <property type="match status" value="1"/>
</dbReference>
<dbReference type="Proteomes" id="UP001144451">
    <property type="component" value="Unassembled WGS sequence"/>
</dbReference>
<evidence type="ECO:0000256" key="4">
    <source>
        <dbReference type="SAM" id="MobiDB-lite"/>
    </source>
</evidence>
<organism evidence="6 7">
    <name type="scientific">Brachybacterium conglomeratum</name>
    <dbReference type="NCBI Taxonomy" id="47846"/>
    <lineage>
        <taxon>Bacteria</taxon>
        <taxon>Bacillati</taxon>
        <taxon>Actinomycetota</taxon>
        <taxon>Actinomycetes</taxon>
        <taxon>Micrococcales</taxon>
        <taxon>Dermabacteraceae</taxon>
        <taxon>Brachybacterium</taxon>
    </lineage>
</organism>
<dbReference type="Pfam" id="PF12464">
    <property type="entry name" value="Mac"/>
    <property type="match status" value="1"/>
</dbReference>
<dbReference type="Pfam" id="PF00132">
    <property type="entry name" value="Hexapep"/>
    <property type="match status" value="1"/>
</dbReference>
<evidence type="ECO:0000259" key="5">
    <source>
        <dbReference type="SMART" id="SM01266"/>
    </source>
</evidence>
<dbReference type="Gene3D" id="2.160.10.10">
    <property type="entry name" value="Hexapeptide repeat proteins"/>
    <property type="match status" value="1"/>
</dbReference>
<feature type="compositionally biased region" description="Basic residues" evidence="4">
    <location>
        <begin position="1"/>
        <end position="10"/>
    </location>
</feature>
<keyword evidence="7" id="KW-1185">Reference proteome</keyword>
<protein>
    <submittedName>
        <fullName evidence="6">Maltose O-acetyltransferase</fullName>
    </submittedName>
</protein>
<gene>
    <name evidence="6" type="ORF">BCONGLO52_18020</name>
</gene>
<dbReference type="PANTHER" id="PTHR23416:SF23">
    <property type="entry name" value="ACETYLTRANSFERASE C18B11.09C-RELATED"/>
    <property type="match status" value="1"/>
</dbReference>
<dbReference type="InterPro" id="IPR001451">
    <property type="entry name" value="Hexapep"/>
</dbReference>
<name>A0ABQ5RIF0_9MICO</name>